<evidence type="ECO:0000256" key="3">
    <source>
        <dbReference type="ARBA" id="ARBA00022692"/>
    </source>
</evidence>
<dbReference type="InterPro" id="IPR037185">
    <property type="entry name" value="EmrE-like"/>
</dbReference>
<organism evidence="8 9">
    <name type="scientific">Dyella mobilis</name>
    <dbReference type="NCBI Taxonomy" id="1849582"/>
    <lineage>
        <taxon>Bacteria</taxon>
        <taxon>Pseudomonadati</taxon>
        <taxon>Pseudomonadota</taxon>
        <taxon>Gammaproteobacteria</taxon>
        <taxon>Lysobacterales</taxon>
        <taxon>Rhodanobacteraceae</taxon>
        <taxon>Dyella</taxon>
    </lineage>
</organism>
<evidence type="ECO:0000313" key="8">
    <source>
        <dbReference type="EMBL" id="MBM7128743.1"/>
    </source>
</evidence>
<keyword evidence="2" id="KW-1003">Cell membrane</keyword>
<sequence length="313" mass="32765">MNRQYIGRLYLALAMITVGSTTVASKLIGQGLSPVVATALRFSLAFPIFLVLMRLTRSKLTIAGWRDGLLLLAQGAAGSVGYSILLIGGLQHTTATDAGLILGLLPGASALLSMTFLRERTSRLVPVAAGLATLGVLLASVGTISSGAAHRTLEGDVMVFGAVVCESAFILLNKRLRQPLAPLVQSTVMSGLGLCLTLPFAASTLKHDVQMAGSEPLLGVLYYAIVPTVAGFWLWYAGSSRVSGSEAAVFTALAPLSSAALAYLFLHEPPTPARVAGLILVVSAILLLGLKKPFEKDRRQDPARVPGESGRQC</sequence>
<evidence type="ECO:0000313" key="9">
    <source>
        <dbReference type="Proteomes" id="UP001430193"/>
    </source>
</evidence>
<dbReference type="Proteomes" id="UP001430193">
    <property type="component" value="Unassembled WGS sequence"/>
</dbReference>
<feature type="transmembrane region" description="Helical" evidence="6">
    <location>
        <begin position="124"/>
        <end position="145"/>
    </location>
</feature>
<keyword evidence="3 6" id="KW-0812">Transmembrane</keyword>
<dbReference type="Gene3D" id="1.10.3730.20">
    <property type="match status" value="1"/>
</dbReference>
<feature type="transmembrane region" description="Helical" evidence="6">
    <location>
        <begin position="220"/>
        <end position="236"/>
    </location>
</feature>
<comment type="subcellular location">
    <subcellularLocation>
        <location evidence="1">Cell membrane</location>
        <topology evidence="1">Multi-pass membrane protein</topology>
    </subcellularLocation>
</comment>
<feature type="transmembrane region" description="Helical" evidence="6">
    <location>
        <begin position="157"/>
        <end position="173"/>
    </location>
</feature>
<evidence type="ECO:0000256" key="4">
    <source>
        <dbReference type="ARBA" id="ARBA00022989"/>
    </source>
</evidence>
<evidence type="ECO:0000256" key="6">
    <source>
        <dbReference type="SAM" id="Phobius"/>
    </source>
</evidence>
<reference evidence="8" key="1">
    <citation type="submission" date="2020-10" db="EMBL/GenBank/DDBJ databases">
        <title>Phylogeny of dyella-like bacteria.</title>
        <authorList>
            <person name="Fu J."/>
        </authorList>
    </citation>
    <scope>NUCLEOTIDE SEQUENCE</scope>
    <source>
        <strain evidence="8">DHON07</strain>
    </source>
</reference>
<dbReference type="InterPro" id="IPR000620">
    <property type="entry name" value="EamA_dom"/>
</dbReference>
<feature type="transmembrane region" description="Helical" evidence="6">
    <location>
        <begin position="68"/>
        <end position="87"/>
    </location>
</feature>
<feature type="domain" description="EamA" evidence="7">
    <location>
        <begin position="7"/>
        <end position="140"/>
    </location>
</feature>
<evidence type="ECO:0000256" key="5">
    <source>
        <dbReference type="ARBA" id="ARBA00023136"/>
    </source>
</evidence>
<gene>
    <name evidence="8" type="ORF">ISS99_04340</name>
</gene>
<evidence type="ECO:0000256" key="1">
    <source>
        <dbReference type="ARBA" id="ARBA00004651"/>
    </source>
</evidence>
<proteinExistence type="predicted"/>
<evidence type="ECO:0000259" key="7">
    <source>
        <dbReference type="Pfam" id="PF00892"/>
    </source>
</evidence>
<dbReference type="SUPFAM" id="SSF103481">
    <property type="entry name" value="Multidrug resistance efflux transporter EmrE"/>
    <property type="match status" value="2"/>
</dbReference>
<evidence type="ECO:0000256" key="2">
    <source>
        <dbReference type="ARBA" id="ARBA00022475"/>
    </source>
</evidence>
<feature type="transmembrane region" description="Helical" evidence="6">
    <location>
        <begin position="248"/>
        <end position="266"/>
    </location>
</feature>
<name>A0ABS2KCY6_9GAMM</name>
<feature type="transmembrane region" description="Helical" evidence="6">
    <location>
        <begin position="99"/>
        <end position="117"/>
    </location>
</feature>
<accession>A0ABS2KCY6</accession>
<dbReference type="EMBL" id="JADIKF010000035">
    <property type="protein sequence ID" value="MBM7128743.1"/>
    <property type="molecule type" value="Genomic_DNA"/>
</dbReference>
<keyword evidence="4 6" id="KW-1133">Transmembrane helix</keyword>
<dbReference type="PANTHER" id="PTHR42920:SF5">
    <property type="entry name" value="EAMA DOMAIN-CONTAINING PROTEIN"/>
    <property type="match status" value="1"/>
</dbReference>
<keyword evidence="9" id="KW-1185">Reference proteome</keyword>
<feature type="transmembrane region" description="Helical" evidence="6">
    <location>
        <begin position="272"/>
        <end position="290"/>
    </location>
</feature>
<feature type="transmembrane region" description="Helical" evidence="6">
    <location>
        <begin position="9"/>
        <end position="29"/>
    </location>
</feature>
<protein>
    <submittedName>
        <fullName evidence="8">DMT family transporter</fullName>
    </submittedName>
</protein>
<dbReference type="InterPro" id="IPR051258">
    <property type="entry name" value="Diverse_Substrate_Transporter"/>
</dbReference>
<dbReference type="PANTHER" id="PTHR42920">
    <property type="entry name" value="OS03G0707200 PROTEIN-RELATED"/>
    <property type="match status" value="1"/>
</dbReference>
<dbReference type="Pfam" id="PF00892">
    <property type="entry name" value="EamA"/>
    <property type="match status" value="2"/>
</dbReference>
<feature type="transmembrane region" description="Helical" evidence="6">
    <location>
        <begin position="35"/>
        <end position="56"/>
    </location>
</feature>
<feature type="domain" description="EamA" evidence="7">
    <location>
        <begin position="155"/>
        <end position="288"/>
    </location>
</feature>
<keyword evidence="5 6" id="KW-0472">Membrane</keyword>
<dbReference type="RefSeq" id="WP_204630363.1">
    <property type="nucleotide sequence ID" value="NZ_BSOC01000006.1"/>
</dbReference>
<feature type="transmembrane region" description="Helical" evidence="6">
    <location>
        <begin position="180"/>
        <end position="200"/>
    </location>
</feature>
<comment type="caution">
    <text evidence="8">The sequence shown here is derived from an EMBL/GenBank/DDBJ whole genome shotgun (WGS) entry which is preliminary data.</text>
</comment>